<evidence type="ECO:0000313" key="3">
    <source>
        <dbReference type="EMBL" id="RSI59632.1"/>
    </source>
</evidence>
<dbReference type="Gene3D" id="1.10.10.630">
    <property type="entry name" value="DnaD domain-like"/>
    <property type="match status" value="1"/>
</dbReference>
<proteinExistence type="inferred from homology"/>
<dbReference type="InterPro" id="IPR036390">
    <property type="entry name" value="WH_DNA-bd_sf"/>
</dbReference>
<feature type="domain" description="DnaB/C C-terminal" evidence="2">
    <location>
        <begin position="344"/>
        <end position="413"/>
    </location>
</feature>
<protein>
    <submittedName>
        <fullName evidence="3">Initiator Replication protein</fullName>
    </submittedName>
</protein>
<comment type="similarity">
    <text evidence="1">Belongs to the DnaB/DnaD family.</text>
</comment>
<dbReference type="Pfam" id="PF07261">
    <property type="entry name" value="DnaB_2"/>
    <property type="match status" value="1"/>
</dbReference>
<organism evidence="3 4">
    <name type="scientific">Streptococcus mitis</name>
    <dbReference type="NCBI Taxonomy" id="28037"/>
    <lineage>
        <taxon>Bacteria</taxon>
        <taxon>Bacillati</taxon>
        <taxon>Bacillota</taxon>
        <taxon>Bacilli</taxon>
        <taxon>Lactobacillales</taxon>
        <taxon>Streptococcaceae</taxon>
        <taxon>Streptococcus</taxon>
        <taxon>Streptococcus mitis group</taxon>
    </lineage>
</organism>
<dbReference type="NCBIfam" id="TIGR01446">
    <property type="entry name" value="DnaD_dom"/>
    <property type="match status" value="1"/>
</dbReference>
<dbReference type="InterPro" id="IPR034829">
    <property type="entry name" value="DnaD-like_sf"/>
</dbReference>
<dbReference type="RefSeq" id="WP_125448077.1">
    <property type="nucleotide sequence ID" value="NZ_RJNH01000013.1"/>
</dbReference>
<dbReference type="Proteomes" id="UP000278653">
    <property type="component" value="Unassembled WGS sequence"/>
</dbReference>
<dbReference type="SUPFAM" id="SSF46785">
    <property type="entry name" value="Winged helix' DNA-binding domain"/>
    <property type="match status" value="1"/>
</dbReference>
<accession>A0A428B8L2</accession>
<dbReference type="EMBL" id="RJNH01000013">
    <property type="protein sequence ID" value="RSI59632.1"/>
    <property type="molecule type" value="Genomic_DNA"/>
</dbReference>
<dbReference type="InterPro" id="IPR006343">
    <property type="entry name" value="DnaB/C_C"/>
</dbReference>
<gene>
    <name evidence="3" type="ORF">D8865_09165</name>
</gene>
<dbReference type="AlphaFoldDB" id="A0A428B8L2"/>
<dbReference type="Gene3D" id="1.10.10.10">
    <property type="entry name" value="Winged helix-like DNA-binding domain superfamily/Winged helix DNA-binding domain"/>
    <property type="match status" value="1"/>
</dbReference>
<reference evidence="3 4" key="1">
    <citation type="submission" date="2018-11" db="EMBL/GenBank/DDBJ databases">
        <title>Species Designations Belie Phenotypic and Genotypic Heterogeneity in Oral Streptococci.</title>
        <authorList>
            <person name="Velsko I."/>
        </authorList>
    </citation>
    <scope>NUCLEOTIDE SEQUENCE [LARGE SCALE GENOMIC DNA]</scope>
    <source>
        <strain evidence="3 4">BCC15</strain>
    </source>
</reference>
<comment type="caution">
    <text evidence="3">The sequence shown here is derived from an EMBL/GenBank/DDBJ whole genome shotgun (WGS) entry which is preliminary data.</text>
</comment>
<sequence length="446" mass="51247">MSDNQETQNEIEESKELWELSIPSEKLLFKSKYLMISNLNSKMTATQNILLSLCLLYAKIEGNSAKAEFDISEVIELTNNSKYRCYDAKVITNDRTVVSTTYINLVADHPVSGLKMVGETVQMFSKIKYEKGKYIAYFNTSIDDSDKKESDIVKILRSKEQNPVIYNLEKFAKLRTVGQILYEHFLIASSYGHRELILSVEDLAQIFKVTSDYASQFKVIRYKYLAPAIEDINTHTNLDVQVNYIKSGRSVTHVSLVWLVDKVELPPTEKQVVYMKELYVKLSKLNLTDEEDLELLKKLKTGQRYTRNEAGALIARASYLEKSLISQNKSLKPTGEIEQQLYSDFFSNFDIIVPKMRNNILTTIQEFPDSERENLLKYAHELYLQNNGQSIGYIVEVLQEWLNAGVTNLTEALETHDKNYGPTYGVIPTDVEVSSEFKNAMDLWKE</sequence>
<name>A0A428B8L2_STRMT</name>
<dbReference type="InterPro" id="IPR036388">
    <property type="entry name" value="WH-like_DNA-bd_sf"/>
</dbReference>
<evidence type="ECO:0000259" key="2">
    <source>
        <dbReference type="Pfam" id="PF07261"/>
    </source>
</evidence>
<evidence type="ECO:0000256" key="1">
    <source>
        <dbReference type="ARBA" id="ARBA00093462"/>
    </source>
</evidence>
<dbReference type="Pfam" id="PF21205">
    <property type="entry name" value="Rep3_C"/>
    <property type="match status" value="1"/>
</dbReference>
<evidence type="ECO:0000313" key="4">
    <source>
        <dbReference type="Proteomes" id="UP000278653"/>
    </source>
</evidence>